<name>A0A916U5G4_9ACTN</name>
<reference evidence="3" key="1">
    <citation type="journal article" date="2014" name="Int. J. Syst. Evol. Microbiol.">
        <title>Complete genome sequence of Corynebacterium casei LMG S-19264T (=DSM 44701T), isolated from a smear-ripened cheese.</title>
        <authorList>
            <consortium name="US DOE Joint Genome Institute (JGI-PGF)"/>
            <person name="Walter F."/>
            <person name="Albersmeier A."/>
            <person name="Kalinowski J."/>
            <person name="Ruckert C."/>
        </authorList>
    </citation>
    <scope>NUCLEOTIDE SEQUENCE</scope>
    <source>
        <strain evidence="3">CGMCC 1.15478</strain>
    </source>
</reference>
<gene>
    <name evidence="3" type="ORF">GCM10011410_10550</name>
</gene>
<evidence type="ECO:0000313" key="3">
    <source>
        <dbReference type="EMBL" id="GGC59981.1"/>
    </source>
</evidence>
<dbReference type="RefSeq" id="WP_188671287.1">
    <property type="nucleotide sequence ID" value="NZ_BMJH01000001.1"/>
</dbReference>
<evidence type="ECO:0000313" key="4">
    <source>
        <dbReference type="Proteomes" id="UP000641514"/>
    </source>
</evidence>
<accession>A0A916U5G4</accession>
<keyword evidence="2" id="KW-0472">Membrane</keyword>
<comment type="caution">
    <text evidence="3">The sequence shown here is derived from an EMBL/GenBank/DDBJ whole genome shotgun (WGS) entry which is preliminary data.</text>
</comment>
<dbReference type="AlphaFoldDB" id="A0A916U5G4"/>
<dbReference type="Proteomes" id="UP000641514">
    <property type="component" value="Unassembled WGS sequence"/>
</dbReference>
<reference evidence="3" key="2">
    <citation type="submission" date="2020-09" db="EMBL/GenBank/DDBJ databases">
        <authorList>
            <person name="Sun Q."/>
            <person name="Zhou Y."/>
        </authorList>
    </citation>
    <scope>NUCLEOTIDE SEQUENCE</scope>
    <source>
        <strain evidence="3">CGMCC 1.15478</strain>
    </source>
</reference>
<organism evidence="3 4">
    <name type="scientific">Hoyosella rhizosphaerae</name>
    <dbReference type="NCBI Taxonomy" id="1755582"/>
    <lineage>
        <taxon>Bacteria</taxon>
        <taxon>Bacillati</taxon>
        <taxon>Actinomycetota</taxon>
        <taxon>Actinomycetes</taxon>
        <taxon>Mycobacteriales</taxon>
        <taxon>Hoyosellaceae</taxon>
        <taxon>Hoyosella</taxon>
    </lineage>
</organism>
<feature type="compositionally biased region" description="Basic and acidic residues" evidence="1">
    <location>
        <begin position="1"/>
        <end position="11"/>
    </location>
</feature>
<dbReference type="EMBL" id="BMJH01000001">
    <property type="protein sequence ID" value="GGC59981.1"/>
    <property type="molecule type" value="Genomic_DNA"/>
</dbReference>
<evidence type="ECO:0000256" key="2">
    <source>
        <dbReference type="SAM" id="Phobius"/>
    </source>
</evidence>
<feature type="region of interest" description="Disordered" evidence="1">
    <location>
        <begin position="1"/>
        <end position="45"/>
    </location>
</feature>
<evidence type="ECO:0000256" key="1">
    <source>
        <dbReference type="SAM" id="MobiDB-lite"/>
    </source>
</evidence>
<proteinExistence type="predicted"/>
<feature type="transmembrane region" description="Helical" evidence="2">
    <location>
        <begin position="61"/>
        <end position="80"/>
    </location>
</feature>
<sequence length="81" mass="9101">MSHDDLGKDSGPHYSARRRLRESQFPDAYTTGDIPPPPAQLDRPLSSVYPLPSGPRYRKHIIVFLLVFAAAFLIPMVLLLI</sequence>
<keyword evidence="4" id="KW-1185">Reference proteome</keyword>
<protein>
    <submittedName>
        <fullName evidence="3">Uncharacterized protein</fullName>
    </submittedName>
</protein>
<keyword evidence="2" id="KW-1133">Transmembrane helix</keyword>
<keyword evidence="2" id="KW-0812">Transmembrane</keyword>